<protein>
    <recommendedName>
        <fullName evidence="2">MPN domain-containing protein</fullName>
    </recommendedName>
</protein>
<evidence type="ECO:0000256" key="1">
    <source>
        <dbReference type="ARBA" id="ARBA00007461"/>
    </source>
</evidence>
<feature type="domain" description="MPN" evidence="2">
    <location>
        <begin position="2"/>
        <end position="146"/>
    </location>
</feature>
<gene>
    <name evidence="4" type="ORF">EDS130_LOCUS23965</name>
    <name evidence="3" type="ORF">XAT740_LOCUS8850</name>
</gene>
<dbReference type="InterPro" id="IPR005366">
    <property type="entry name" value="EMC8/9"/>
</dbReference>
<dbReference type="GO" id="GO:0072546">
    <property type="term" value="C:EMC complex"/>
    <property type="evidence" value="ECO:0007669"/>
    <property type="project" value="InterPro"/>
</dbReference>
<evidence type="ECO:0000313" key="5">
    <source>
        <dbReference type="Proteomes" id="UP000663828"/>
    </source>
</evidence>
<dbReference type="EMBL" id="CAJNOR010000446">
    <property type="protein sequence ID" value="CAF0917269.1"/>
    <property type="molecule type" value="Genomic_DNA"/>
</dbReference>
<dbReference type="AlphaFoldDB" id="A0A814ALX7"/>
<organism evidence="3 5">
    <name type="scientific">Adineta ricciae</name>
    <name type="common">Rotifer</name>
    <dbReference type="NCBI Taxonomy" id="249248"/>
    <lineage>
        <taxon>Eukaryota</taxon>
        <taxon>Metazoa</taxon>
        <taxon>Spiralia</taxon>
        <taxon>Gnathifera</taxon>
        <taxon>Rotifera</taxon>
        <taxon>Eurotatoria</taxon>
        <taxon>Bdelloidea</taxon>
        <taxon>Adinetida</taxon>
        <taxon>Adinetidae</taxon>
        <taxon>Adineta</taxon>
    </lineage>
</organism>
<dbReference type="OrthoDB" id="194468at2759"/>
<proteinExistence type="inferred from homology"/>
<accession>A0A814ALX7</accession>
<name>A0A814ALX7_ADIRI</name>
<keyword evidence="5" id="KW-1185">Reference proteome</keyword>
<sequence>MSDINTLAFTKMFLHLAKYPELAVNGILLSEKTSSASDEADSSSYLHFVDCIPLFHGILSLSPMLEIALSQIDAYCSLKKLTIAGYYHANENYSDPNPNFTTLKIMEKIKENNPNAVLFMIDNSLVDLTENDRFYNVFTLSDRTWKNVTDSHIVNDESRLSAMQLVNRKQHRQLIDFDNHLDSISNDWRNPHIRNELNAASF</sequence>
<dbReference type="Proteomes" id="UP000663828">
    <property type="component" value="Unassembled WGS sequence"/>
</dbReference>
<dbReference type="InterPro" id="IPR037518">
    <property type="entry name" value="MPN"/>
</dbReference>
<dbReference type="PANTHER" id="PTHR12941">
    <property type="entry name" value="ER MEMBRANE PROTEIN COMPLEX"/>
    <property type="match status" value="1"/>
</dbReference>
<evidence type="ECO:0000313" key="4">
    <source>
        <dbReference type="EMBL" id="CAF1175929.1"/>
    </source>
</evidence>
<dbReference type="Proteomes" id="UP000663852">
    <property type="component" value="Unassembled WGS sequence"/>
</dbReference>
<dbReference type="PANTHER" id="PTHR12941:SF10">
    <property type="entry name" value="ER MEMBRANE PROTEIN COMPLEX SUBUNIT 8_9 HOMOLOG"/>
    <property type="match status" value="1"/>
</dbReference>
<reference evidence="3" key="1">
    <citation type="submission" date="2021-02" db="EMBL/GenBank/DDBJ databases">
        <authorList>
            <person name="Nowell W R."/>
        </authorList>
    </citation>
    <scope>NUCLEOTIDE SEQUENCE</scope>
</reference>
<dbReference type="Pfam" id="PF03665">
    <property type="entry name" value="UPF0172"/>
    <property type="match status" value="1"/>
</dbReference>
<evidence type="ECO:0000313" key="3">
    <source>
        <dbReference type="EMBL" id="CAF0917269.1"/>
    </source>
</evidence>
<dbReference type="CDD" id="cd08060">
    <property type="entry name" value="MPN_UPF0172"/>
    <property type="match status" value="1"/>
</dbReference>
<dbReference type="EMBL" id="CAJNOJ010000133">
    <property type="protein sequence ID" value="CAF1175929.1"/>
    <property type="molecule type" value="Genomic_DNA"/>
</dbReference>
<evidence type="ECO:0000259" key="2">
    <source>
        <dbReference type="PROSITE" id="PS50249"/>
    </source>
</evidence>
<comment type="similarity">
    <text evidence="1">Belongs to the EMC8/EMC9 family.</text>
</comment>
<comment type="caution">
    <text evidence="3">The sequence shown here is derived from an EMBL/GenBank/DDBJ whole genome shotgun (WGS) entry which is preliminary data.</text>
</comment>
<dbReference type="PROSITE" id="PS50249">
    <property type="entry name" value="MPN"/>
    <property type="match status" value="1"/>
</dbReference>